<evidence type="ECO:0000313" key="5">
    <source>
        <dbReference type="Proteomes" id="UP000271469"/>
    </source>
</evidence>
<evidence type="ECO:0000256" key="3">
    <source>
        <dbReference type="ARBA" id="ARBA00022737"/>
    </source>
</evidence>
<dbReference type="Pfam" id="PF00132">
    <property type="entry name" value="Hexapep"/>
    <property type="match status" value="1"/>
</dbReference>
<dbReference type="InterPro" id="IPR018357">
    <property type="entry name" value="Hexapep_transf_CS"/>
</dbReference>
<dbReference type="InterPro" id="IPR011004">
    <property type="entry name" value="Trimer_LpxA-like_sf"/>
</dbReference>
<dbReference type="Gene3D" id="2.160.10.10">
    <property type="entry name" value="Hexapeptide repeat proteins"/>
    <property type="match status" value="1"/>
</dbReference>
<gene>
    <name evidence="4" type="primary">maa</name>
    <name evidence="4" type="ORF">D7316_04705</name>
</gene>
<dbReference type="CDD" id="cd05825">
    <property type="entry name" value="LbH_wcaF_like"/>
    <property type="match status" value="1"/>
</dbReference>
<dbReference type="PROSITE" id="PS00101">
    <property type="entry name" value="HEXAPEP_TRANSFERASES"/>
    <property type="match status" value="1"/>
</dbReference>
<comment type="similarity">
    <text evidence="1">Belongs to the transferase hexapeptide repeat family.</text>
</comment>
<evidence type="ECO:0000313" key="4">
    <source>
        <dbReference type="EMBL" id="AZG48092.1"/>
    </source>
</evidence>
<protein>
    <submittedName>
        <fullName evidence="4">Maltose O-acetyltransferase</fullName>
        <ecNumber evidence="4">2.3.1.79</ecNumber>
    </submittedName>
</protein>
<dbReference type="OrthoDB" id="2643438at2"/>
<dbReference type="PANTHER" id="PTHR23416">
    <property type="entry name" value="SIALIC ACID SYNTHASE-RELATED"/>
    <property type="match status" value="1"/>
</dbReference>
<dbReference type="InterPro" id="IPR051159">
    <property type="entry name" value="Hexapeptide_acetyltransf"/>
</dbReference>
<name>A0A3G8JU84_9ACTN</name>
<keyword evidence="2 4" id="KW-0808">Transferase</keyword>
<dbReference type="AlphaFoldDB" id="A0A3G8JU84"/>
<keyword evidence="3" id="KW-0677">Repeat</keyword>
<dbReference type="Proteomes" id="UP000271469">
    <property type="component" value="Chromosome"/>
</dbReference>
<dbReference type="RefSeq" id="WP_124710360.1">
    <property type="nucleotide sequence ID" value="NZ_CP033972.1"/>
</dbReference>
<dbReference type="SUPFAM" id="SSF51161">
    <property type="entry name" value="Trimeric LpxA-like enzymes"/>
    <property type="match status" value="1"/>
</dbReference>
<evidence type="ECO:0000256" key="2">
    <source>
        <dbReference type="ARBA" id="ARBA00022679"/>
    </source>
</evidence>
<keyword evidence="4" id="KW-0012">Acyltransferase</keyword>
<reference evidence="4 5" key="1">
    <citation type="submission" date="2018-11" db="EMBL/GenBank/DDBJ databases">
        <title>Gordonia insulae sp. nov., isolated from an island soil.</title>
        <authorList>
            <person name="Kim Y.S."/>
            <person name="Kim S.B."/>
        </authorList>
    </citation>
    <scope>NUCLEOTIDE SEQUENCE [LARGE SCALE GENOMIC DNA]</scope>
    <source>
        <strain evidence="4 5">MMS17-SY073</strain>
    </source>
</reference>
<dbReference type="EC" id="2.3.1.79" evidence="4"/>
<evidence type="ECO:0000256" key="1">
    <source>
        <dbReference type="ARBA" id="ARBA00007274"/>
    </source>
</evidence>
<dbReference type="EMBL" id="CP033972">
    <property type="protein sequence ID" value="AZG48092.1"/>
    <property type="molecule type" value="Genomic_DNA"/>
</dbReference>
<accession>A0A3G8JU84</accession>
<dbReference type="GO" id="GO:0005829">
    <property type="term" value="C:cytosol"/>
    <property type="evidence" value="ECO:0007669"/>
    <property type="project" value="TreeGrafter"/>
</dbReference>
<dbReference type="InterPro" id="IPR001451">
    <property type="entry name" value="Hexapep"/>
</dbReference>
<keyword evidence="5" id="KW-1185">Reference proteome</keyword>
<proteinExistence type="inferred from homology"/>
<dbReference type="KEGG" id="gom:D7316_04705"/>
<dbReference type="GO" id="GO:0008925">
    <property type="term" value="F:maltose O-acetyltransferase activity"/>
    <property type="evidence" value="ECO:0007669"/>
    <property type="project" value="UniProtKB-EC"/>
</dbReference>
<dbReference type="PANTHER" id="PTHR23416:SF23">
    <property type="entry name" value="ACETYLTRANSFERASE C18B11.09C-RELATED"/>
    <property type="match status" value="1"/>
</dbReference>
<organism evidence="4 5">
    <name type="scientific">Gordonia insulae</name>
    <dbReference type="NCBI Taxonomy" id="2420509"/>
    <lineage>
        <taxon>Bacteria</taxon>
        <taxon>Bacillati</taxon>
        <taxon>Actinomycetota</taxon>
        <taxon>Actinomycetes</taxon>
        <taxon>Mycobacteriales</taxon>
        <taxon>Gordoniaceae</taxon>
        <taxon>Gordonia</taxon>
    </lineage>
</organism>
<sequence length="181" mass="19723">MTHPDMNLGRFGGAGYNKGRSVFIQAVWMAVRTPLSLWWVPSGIRVRVLRAFGAEIGTGVLIRHDVRIHWPWKLSVGNNSWIGEGAWILNLEPVRIGHDCCVSQQALLCSGSHQRRSSSFEFDNAPISIGDRVWIATRSIVLRGVTIGDNAVVGANTVVSRDVEPSGLVLPVAAERQSAAS</sequence>